<dbReference type="AlphaFoldDB" id="A0A1M5XZT7"/>
<keyword evidence="3" id="KW-0633">Potassium transport</keyword>
<keyword evidence="10 12" id="KW-0472">Membrane</keyword>
<feature type="domain" description="Ion transport" evidence="13">
    <location>
        <begin position="26"/>
        <end position="241"/>
    </location>
</feature>
<keyword evidence="11 15" id="KW-0407">Ion channel</keyword>
<keyword evidence="5" id="KW-0631">Potassium channel</keyword>
<dbReference type="PANTHER" id="PTHR11537:SF254">
    <property type="entry name" value="POTASSIUM VOLTAGE-GATED CHANNEL PROTEIN SHAB"/>
    <property type="match status" value="1"/>
</dbReference>
<dbReference type="GO" id="GO:0008076">
    <property type="term" value="C:voltage-gated potassium channel complex"/>
    <property type="evidence" value="ECO:0007669"/>
    <property type="project" value="InterPro"/>
</dbReference>
<evidence type="ECO:0000256" key="11">
    <source>
        <dbReference type="ARBA" id="ARBA00023303"/>
    </source>
</evidence>
<feature type="transmembrane region" description="Helical" evidence="12">
    <location>
        <begin position="212"/>
        <end position="232"/>
    </location>
</feature>
<dbReference type="EMBL" id="FQXT01000003">
    <property type="protein sequence ID" value="SHI04793.1"/>
    <property type="molecule type" value="Genomic_DNA"/>
</dbReference>
<evidence type="ECO:0000313" key="17">
    <source>
        <dbReference type="Proteomes" id="UP000290037"/>
    </source>
</evidence>
<evidence type="ECO:0000256" key="2">
    <source>
        <dbReference type="ARBA" id="ARBA00022448"/>
    </source>
</evidence>
<dbReference type="SUPFAM" id="SSF81324">
    <property type="entry name" value="Voltage-gated potassium channels"/>
    <property type="match status" value="1"/>
</dbReference>
<comment type="subcellular location">
    <subcellularLocation>
        <location evidence="1">Membrane</location>
        <topology evidence="1">Multi-pass membrane protein</topology>
    </subcellularLocation>
</comment>
<dbReference type="EMBL" id="QOVN01000002">
    <property type="protein sequence ID" value="RXG30342.1"/>
    <property type="molecule type" value="Genomic_DNA"/>
</dbReference>
<keyword evidence="6" id="KW-0851">Voltage-gated channel</keyword>
<dbReference type="PANTHER" id="PTHR11537">
    <property type="entry name" value="VOLTAGE-GATED POTASSIUM CHANNEL"/>
    <property type="match status" value="1"/>
</dbReference>
<dbReference type="STRING" id="573501.SAMN04487999_1797"/>
<evidence type="ECO:0000256" key="9">
    <source>
        <dbReference type="ARBA" id="ARBA00023065"/>
    </source>
</evidence>
<evidence type="ECO:0000256" key="12">
    <source>
        <dbReference type="SAM" id="Phobius"/>
    </source>
</evidence>
<feature type="transmembrane region" description="Helical" evidence="12">
    <location>
        <begin position="30"/>
        <end position="52"/>
    </location>
</feature>
<dbReference type="Proteomes" id="UP000184240">
    <property type="component" value="Unassembled WGS sequence"/>
</dbReference>
<feature type="transmembrane region" description="Helical" evidence="12">
    <location>
        <begin position="58"/>
        <end position="76"/>
    </location>
</feature>
<protein>
    <submittedName>
        <fullName evidence="15">Voltage-gated potassium channel</fullName>
    </submittedName>
</protein>
<evidence type="ECO:0000256" key="8">
    <source>
        <dbReference type="ARBA" id="ARBA00022989"/>
    </source>
</evidence>
<dbReference type="PRINTS" id="PR00169">
    <property type="entry name" value="KCHANNEL"/>
</dbReference>
<keyword evidence="2" id="KW-0813">Transport</keyword>
<name>A0A1M5XZT7_9FLAO</name>
<dbReference type="InterPro" id="IPR028325">
    <property type="entry name" value="VG_K_chnl"/>
</dbReference>
<reference evidence="16" key="2">
    <citation type="submission" date="2016-11" db="EMBL/GenBank/DDBJ databases">
        <authorList>
            <person name="Varghese N."/>
            <person name="Submissions S."/>
        </authorList>
    </citation>
    <scope>NUCLEOTIDE SEQUENCE [LARGE SCALE GENOMIC DNA]</scope>
    <source>
        <strain evidence="16">DSM 19859</strain>
    </source>
</reference>
<reference evidence="15" key="1">
    <citation type="submission" date="2016-11" db="EMBL/GenBank/DDBJ databases">
        <authorList>
            <person name="Jaros S."/>
            <person name="Januszkiewicz K."/>
            <person name="Wedrychowicz H."/>
        </authorList>
    </citation>
    <scope>NUCLEOTIDE SEQUENCE [LARGE SCALE GENOMIC DNA]</scope>
    <source>
        <strain evidence="15">DSM 19859</strain>
    </source>
</reference>
<dbReference type="GO" id="GO:0001508">
    <property type="term" value="P:action potential"/>
    <property type="evidence" value="ECO:0007669"/>
    <property type="project" value="TreeGrafter"/>
</dbReference>
<evidence type="ECO:0000256" key="3">
    <source>
        <dbReference type="ARBA" id="ARBA00022538"/>
    </source>
</evidence>
<evidence type="ECO:0000256" key="5">
    <source>
        <dbReference type="ARBA" id="ARBA00022826"/>
    </source>
</evidence>
<dbReference type="GO" id="GO:0005249">
    <property type="term" value="F:voltage-gated potassium channel activity"/>
    <property type="evidence" value="ECO:0007669"/>
    <property type="project" value="InterPro"/>
</dbReference>
<evidence type="ECO:0000256" key="6">
    <source>
        <dbReference type="ARBA" id="ARBA00022882"/>
    </source>
</evidence>
<reference evidence="14 17" key="3">
    <citation type="submission" date="2018-07" db="EMBL/GenBank/DDBJ databases">
        <title>Leeuwenhoekiella genomics.</title>
        <authorList>
            <person name="Tahon G."/>
            <person name="Willems A."/>
        </authorList>
    </citation>
    <scope>NUCLEOTIDE SEQUENCE [LARGE SCALE GENOMIC DNA]</scope>
    <source>
        <strain evidence="14 17">LMG 24856</strain>
    </source>
</reference>
<dbReference type="Gene3D" id="1.10.287.70">
    <property type="match status" value="1"/>
</dbReference>
<dbReference type="InterPro" id="IPR005821">
    <property type="entry name" value="Ion_trans_dom"/>
</dbReference>
<evidence type="ECO:0000256" key="4">
    <source>
        <dbReference type="ARBA" id="ARBA00022692"/>
    </source>
</evidence>
<keyword evidence="9" id="KW-0406">Ion transport</keyword>
<dbReference type="Proteomes" id="UP000290037">
    <property type="component" value="Unassembled WGS sequence"/>
</dbReference>
<evidence type="ECO:0000256" key="1">
    <source>
        <dbReference type="ARBA" id="ARBA00004141"/>
    </source>
</evidence>
<dbReference type="OrthoDB" id="9799090at2"/>
<accession>A0A1M5XZT7</accession>
<evidence type="ECO:0000259" key="13">
    <source>
        <dbReference type="Pfam" id="PF00520"/>
    </source>
</evidence>
<feature type="transmembrane region" description="Helical" evidence="12">
    <location>
        <begin position="153"/>
        <end position="174"/>
    </location>
</feature>
<keyword evidence="4 12" id="KW-0812">Transmembrane</keyword>
<keyword evidence="17" id="KW-1185">Reference proteome</keyword>
<dbReference type="RefSeq" id="WP_072982360.1">
    <property type="nucleotide sequence ID" value="NZ_CP084318.1"/>
</dbReference>
<dbReference type="Gene3D" id="1.20.120.350">
    <property type="entry name" value="Voltage-gated potassium channels. Chain C"/>
    <property type="match status" value="1"/>
</dbReference>
<evidence type="ECO:0000313" key="14">
    <source>
        <dbReference type="EMBL" id="RXG30342.1"/>
    </source>
</evidence>
<evidence type="ECO:0000256" key="7">
    <source>
        <dbReference type="ARBA" id="ARBA00022958"/>
    </source>
</evidence>
<evidence type="ECO:0000313" key="16">
    <source>
        <dbReference type="Proteomes" id="UP000184240"/>
    </source>
</evidence>
<evidence type="ECO:0000313" key="15">
    <source>
        <dbReference type="EMBL" id="SHI04793.1"/>
    </source>
</evidence>
<keyword evidence="7" id="KW-0630">Potassium</keyword>
<sequence length="281" mass="31669">MTQPQKHTWKTRLHEVIYEADTPAGKTFDVVLLILIFVSIILVMLESVAPMQAQYGDYFYLGEWIITIFFTIEYILRVISIKKPSSYIFSFYGLIDLISTIPLYLSFFIVGTNALLTIRALRLLRVFRILKVTRYIGEGNKLARALRDSRPKILVFLFAVMILSIIAGTLMYIVEGPEHGFKSIPVSIYWCIVTLTTVGFGDIAPVTALGQFIATVIMVVGYGIIAVPTGIVSAEMAKGERKEPEPQKLHMNTQVCHHCGARKHQDSAKYCHNCGNSLHYE</sequence>
<keyword evidence="8 12" id="KW-1133">Transmembrane helix</keyword>
<organism evidence="15 16">
    <name type="scientific">Leeuwenhoekiella palythoae</name>
    <dbReference type="NCBI Taxonomy" id="573501"/>
    <lineage>
        <taxon>Bacteria</taxon>
        <taxon>Pseudomonadati</taxon>
        <taxon>Bacteroidota</taxon>
        <taxon>Flavobacteriia</taxon>
        <taxon>Flavobacteriales</taxon>
        <taxon>Flavobacteriaceae</taxon>
        <taxon>Leeuwenhoekiella</taxon>
    </lineage>
</organism>
<proteinExistence type="predicted"/>
<evidence type="ECO:0000256" key="10">
    <source>
        <dbReference type="ARBA" id="ARBA00023136"/>
    </source>
</evidence>
<dbReference type="Pfam" id="PF00520">
    <property type="entry name" value="Ion_trans"/>
    <property type="match status" value="1"/>
</dbReference>
<feature type="transmembrane region" description="Helical" evidence="12">
    <location>
        <begin position="88"/>
        <end position="110"/>
    </location>
</feature>
<feature type="transmembrane region" description="Helical" evidence="12">
    <location>
        <begin position="186"/>
        <end position="206"/>
    </location>
</feature>
<dbReference type="InterPro" id="IPR027359">
    <property type="entry name" value="Volt_channel_dom_sf"/>
</dbReference>
<gene>
    <name evidence="14" type="ORF">DSM01_1092</name>
    <name evidence="15" type="ORF">SAMN04487999_1797</name>
</gene>